<name>A0A2P2Q7P1_RHIMU</name>
<accession>A0A2P2Q7P1</accession>
<sequence length="86" mass="10036">MPKTPPNTPANRAITGNINLFEVPQLVESSLSCWLVVRFWLFSSLSRIHVVKIMARGIWNDEISQYPIPHCFIDIIPFPCRFPRRR</sequence>
<dbReference type="EMBL" id="GGEC01082519">
    <property type="protein sequence ID" value="MBX63003.1"/>
    <property type="molecule type" value="Transcribed_RNA"/>
</dbReference>
<protein>
    <submittedName>
        <fullName evidence="1">Uncharacterized protein</fullName>
    </submittedName>
</protein>
<proteinExistence type="predicted"/>
<dbReference type="AlphaFoldDB" id="A0A2P2Q7P1"/>
<reference evidence="1" key="1">
    <citation type="submission" date="2018-02" db="EMBL/GenBank/DDBJ databases">
        <title>Rhizophora mucronata_Transcriptome.</title>
        <authorList>
            <person name="Meera S.P."/>
            <person name="Sreeshan A."/>
            <person name="Augustine A."/>
        </authorList>
    </citation>
    <scope>NUCLEOTIDE SEQUENCE</scope>
    <source>
        <tissue evidence="1">Leaf</tissue>
    </source>
</reference>
<evidence type="ECO:0000313" key="1">
    <source>
        <dbReference type="EMBL" id="MBX63003.1"/>
    </source>
</evidence>
<organism evidence="1">
    <name type="scientific">Rhizophora mucronata</name>
    <name type="common">Asiatic mangrove</name>
    <dbReference type="NCBI Taxonomy" id="61149"/>
    <lineage>
        <taxon>Eukaryota</taxon>
        <taxon>Viridiplantae</taxon>
        <taxon>Streptophyta</taxon>
        <taxon>Embryophyta</taxon>
        <taxon>Tracheophyta</taxon>
        <taxon>Spermatophyta</taxon>
        <taxon>Magnoliopsida</taxon>
        <taxon>eudicotyledons</taxon>
        <taxon>Gunneridae</taxon>
        <taxon>Pentapetalae</taxon>
        <taxon>rosids</taxon>
        <taxon>fabids</taxon>
        <taxon>Malpighiales</taxon>
        <taxon>Rhizophoraceae</taxon>
        <taxon>Rhizophora</taxon>
    </lineage>
</organism>